<dbReference type="SUPFAM" id="SSF56935">
    <property type="entry name" value="Porins"/>
    <property type="match status" value="1"/>
</dbReference>
<dbReference type="Pfam" id="PF07715">
    <property type="entry name" value="Plug"/>
    <property type="match status" value="1"/>
</dbReference>
<dbReference type="Proteomes" id="UP000240010">
    <property type="component" value="Unassembled WGS sequence"/>
</dbReference>
<keyword evidence="2 11" id="KW-0813">Transport</keyword>
<evidence type="ECO:0000256" key="10">
    <source>
        <dbReference type="ARBA" id="ARBA00023237"/>
    </source>
</evidence>
<evidence type="ECO:0000256" key="7">
    <source>
        <dbReference type="ARBA" id="ARBA00023065"/>
    </source>
</evidence>
<evidence type="ECO:0000256" key="2">
    <source>
        <dbReference type="ARBA" id="ARBA00022448"/>
    </source>
</evidence>
<dbReference type="PANTHER" id="PTHR32552:SF81">
    <property type="entry name" value="TONB-DEPENDENT OUTER MEMBRANE RECEPTOR"/>
    <property type="match status" value="1"/>
</dbReference>
<dbReference type="RefSeq" id="WP_219821245.1">
    <property type="nucleotide sequence ID" value="NZ_PTIZ01000001.1"/>
</dbReference>
<dbReference type="AlphaFoldDB" id="A0A2S6HKM7"/>
<keyword evidence="15" id="KW-0675">Receptor</keyword>
<proteinExistence type="inferred from homology"/>
<dbReference type="InterPro" id="IPR036942">
    <property type="entry name" value="Beta-barrel_TonB_sf"/>
</dbReference>
<dbReference type="PROSITE" id="PS52016">
    <property type="entry name" value="TONB_DEPENDENT_REC_3"/>
    <property type="match status" value="1"/>
</dbReference>
<evidence type="ECO:0000256" key="13">
    <source>
        <dbReference type="SAM" id="MobiDB-lite"/>
    </source>
</evidence>
<keyword evidence="8" id="KW-0798">TonB box</keyword>
<keyword evidence="12" id="KW-0175">Coiled coil</keyword>
<evidence type="ECO:0000256" key="9">
    <source>
        <dbReference type="ARBA" id="ARBA00023136"/>
    </source>
</evidence>
<comment type="caution">
    <text evidence="15">The sequence shown here is derived from an EMBL/GenBank/DDBJ whole genome shotgun (WGS) entry which is preliminary data.</text>
</comment>
<feature type="domain" description="TonB-dependent receptor plug" evidence="14">
    <location>
        <begin position="148"/>
        <end position="254"/>
    </location>
</feature>
<feature type="compositionally biased region" description="Low complexity" evidence="13">
    <location>
        <begin position="107"/>
        <end position="117"/>
    </location>
</feature>
<dbReference type="GO" id="GO:0009279">
    <property type="term" value="C:cell outer membrane"/>
    <property type="evidence" value="ECO:0007669"/>
    <property type="project" value="UniProtKB-SubCell"/>
</dbReference>
<feature type="region of interest" description="Disordered" evidence="13">
    <location>
        <begin position="95"/>
        <end position="117"/>
    </location>
</feature>
<comment type="similarity">
    <text evidence="11">Belongs to the TonB-dependent receptor family.</text>
</comment>
<reference evidence="15 16" key="1">
    <citation type="submission" date="2018-02" db="EMBL/GenBank/DDBJ databases">
        <title>Subsurface microbial communities from deep shales in Ohio and West Virginia, USA.</title>
        <authorList>
            <person name="Wrighton K."/>
        </authorList>
    </citation>
    <scope>NUCLEOTIDE SEQUENCE [LARGE SCALE GENOMIC DNA]</scope>
    <source>
        <strain evidence="15 16">OWC-DMM</strain>
    </source>
</reference>
<keyword evidence="7" id="KW-0406">Ion transport</keyword>
<evidence type="ECO:0000256" key="3">
    <source>
        <dbReference type="ARBA" id="ARBA00022452"/>
    </source>
</evidence>
<evidence type="ECO:0000256" key="11">
    <source>
        <dbReference type="PROSITE-ProRule" id="PRU01360"/>
    </source>
</evidence>
<accession>A0A2S6HKM7</accession>
<dbReference type="GO" id="GO:0006826">
    <property type="term" value="P:iron ion transport"/>
    <property type="evidence" value="ECO:0007669"/>
    <property type="project" value="UniProtKB-KW"/>
</dbReference>
<dbReference type="Gene3D" id="2.40.170.20">
    <property type="entry name" value="TonB-dependent receptor, beta-barrel domain"/>
    <property type="match status" value="3"/>
</dbReference>
<keyword evidence="6" id="KW-0408">Iron</keyword>
<evidence type="ECO:0000313" key="15">
    <source>
        <dbReference type="EMBL" id="PPK78045.1"/>
    </source>
</evidence>
<keyword evidence="3 11" id="KW-1134">Transmembrane beta strand</keyword>
<gene>
    <name evidence="15" type="ORF">B0F87_101427</name>
</gene>
<evidence type="ECO:0000313" key="16">
    <source>
        <dbReference type="Proteomes" id="UP000240010"/>
    </source>
</evidence>
<dbReference type="InterPro" id="IPR012910">
    <property type="entry name" value="Plug_dom"/>
</dbReference>
<keyword evidence="10 11" id="KW-0998">Cell outer membrane</keyword>
<evidence type="ECO:0000256" key="5">
    <source>
        <dbReference type="ARBA" id="ARBA00022692"/>
    </source>
</evidence>
<name>A0A2S6HKM7_9GAMM</name>
<comment type="subcellular location">
    <subcellularLocation>
        <location evidence="1 11">Cell outer membrane</location>
        <topology evidence="1 11">Multi-pass membrane protein</topology>
    </subcellularLocation>
</comment>
<protein>
    <submittedName>
        <fullName evidence="15">TonB-dependent receptor-like protein</fullName>
    </submittedName>
</protein>
<evidence type="ECO:0000256" key="8">
    <source>
        <dbReference type="ARBA" id="ARBA00023077"/>
    </source>
</evidence>
<dbReference type="InterPro" id="IPR039426">
    <property type="entry name" value="TonB-dep_rcpt-like"/>
</dbReference>
<dbReference type="EMBL" id="PTIZ01000001">
    <property type="protein sequence ID" value="PPK78045.1"/>
    <property type="molecule type" value="Genomic_DNA"/>
</dbReference>
<organism evidence="15 16">
    <name type="scientific">Methylobacter tundripaludum</name>
    <dbReference type="NCBI Taxonomy" id="173365"/>
    <lineage>
        <taxon>Bacteria</taxon>
        <taxon>Pseudomonadati</taxon>
        <taxon>Pseudomonadota</taxon>
        <taxon>Gammaproteobacteria</taxon>
        <taxon>Methylococcales</taxon>
        <taxon>Methylococcaceae</taxon>
        <taxon>Methylobacter</taxon>
    </lineage>
</organism>
<keyword evidence="9 11" id="KW-0472">Membrane</keyword>
<dbReference type="PANTHER" id="PTHR32552">
    <property type="entry name" value="FERRICHROME IRON RECEPTOR-RELATED"/>
    <property type="match status" value="1"/>
</dbReference>
<evidence type="ECO:0000256" key="4">
    <source>
        <dbReference type="ARBA" id="ARBA00022496"/>
    </source>
</evidence>
<feature type="coiled-coil region" evidence="12">
    <location>
        <begin position="66"/>
        <end position="93"/>
    </location>
</feature>
<keyword evidence="5 11" id="KW-0812">Transmembrane</keyword>
<evidence type="ECO:0000259" key="14">
    <source>
        <dbReference type="Pfam" id="PF07715"/>
    </source>
</evidence>
<evidence type="ECO:0000256" key="12">
    <source>
        <dbReference type="SAM" id="Coils"/>
    </source>
</evidence>
<evidence type="ECO:0000256" key="1">
    <source>
        <dbReference type="ARBA" id="ARBA00004571"/>
    </source>
</evidence>
<evidence type="ECO:0000256" key="6">
    <source>
        <dbReference type="ARBA" id="ARBA00023004"/>
    </source>
</evidence>
<sequence length="988" mass="106149">MTYSLGGTFSDGISRQNIPHAVSHRRKLSACIAAAVVGVAIMAVQDVQAAGSRKSSKNKAPSAKVVNELQAENARLREQVEQLQAAQRALGLRQQETAAVPGSGARPGADPAVAGATAAEEALAKKEADETDNLGEVVVRARSKLEKLHDVKQSVSVVSGKELDRELALDLGAITRRASNVQFNQNNTRGASLSVRGLGKRSFTETQDPSVGITVDGVSYGLSQLGNFSFYDVDQVEVTRGPRGTEGGLSASSGKVNVVSKAPTFIPTAEYSATYGLREALILKGALGGGVIDDLLAWRGSFIVDKGRGYYTNAADNNYSLYNRDRLSGRAQFLLTPTDHVKAKLSVDFEPNQPQLQNGLTFYHDVPFRYADGSLVDPNGAGTGSNLLGKTRLFGFTNNAGVFTGPRAYFQNRGFTWSDYIAGESTNQTNFNENQGQTVSNRGGLVQVDWDVADHILSSNTAVREYRFDAHNDEGTPYDISVDGGGGVDYRQYTQEFKIKNKPGGFIDYQAGLFGIKTWDDIDSKTGWGADAGAWFATDAQYKILDTNAGANRGAGLAMLKDSLQDARKKGTTSVSTASGSVFGEADLHFTDALSLTSGLRVTKENRSTTDVVGLSANGVGGALNPVAVRNVQLGGFNSAANGNLQGSNSAAQLALADSVANRYFGAAVTSTPGAAYNSLTAAQKTLVGTAKSIRSQQIGQLYNSVRSDYNDVLYTAQLTPSFKINKDLTAYLSWQYGEKSGSALNVNSVSSNVKPEETHALELGLKSFWLDKAVVLNADIFVMDVKNYQQTVQVVDQFQTDINIANGQANPIAYTSAQGNVNKVRVHGVELDSVFNVIPNVSFRINGAYNIARYIDYKNAAKPEELAYLPGSYVDMSGRLLPGASKWNFVVGAEYSKPVWDKYLFHTSFTTNYQSGYNNADNLSAYGLTKSRSLTDAAIGIGTKNNVLDLSFIAKNLFSNNAHEQGWSSYSPYPYPVWYGIQLSGKI</sequence>
<keyword evidence="4" id="KW-0410">Iron transport</keyword>